<protein>
    <submittedName>
        <fullName evidence="2">Uncharacterized protein</fullName>
    </submittedName>
</protein>
<dbReference type="EMBL" id="AP012292">
    <property type="protein sequence ID" value="BAL83510.1"/>
    <property type="molecule type" value="Genomic_DNA"/>
</dbReference>
<dbReference type="RefSeq" id="WP_014424941.1">
    <property type="nucleotide sequence ID" value="NC_017068.1"/>
</dbReference>
<dbReference type="KEGG" id="sri:SELR_18020"/>
<gene>
    <name evidence="2" type="ordered locus">SELR_18020</name>
</gene>
<proteinExistence type="predicted"/>
<name>I0GRX3_SELRL</name>
<dbReference type="AlphaFoldDB" id="I0GRX3"/>
<dbReference type="OrthoDB" id="9954209at2"/>
<dbReference type="PATRIC" id="fig|927704.6.peg.1866"/>
<reference evidence="2 3" key="1">
    <citation type="submission" date="2011-10" db="EMBL/GenBank/DDBJ databases">
        <title>Whole genome sequence of Selenomonas ruminantium subsp. lactilytica TAM6421.</title>
        <authorList>
            <person name="Oguchi A."/>
            <person name="Ankai A."/>
            <person name="Kaneko J."/>
            <person name="Yamada-Narita S."/>
            <person name="Fukui S."/>
            <person name="Takahashi M."/>
            <person name="Onodera T."/>
            <person name="Kojima S."/>
            <person name="Fushimi T."/>
            <person name="Abe N."/>
            <person name="Kamio Y."/>
            <person name="Yamazaki S."/>
            <person name="Fujita N."/>
        </authorList>
    </citation>
    <scope>NUCLEOTIDE SEQUENCE [LARGE SCALE GENOMIC DNA]</scope>
    <source>
        <strain evidence="3">NBRC 103574 / TAM6421</strain>
    </source>
</reference>
<accession>I0GRX3</accession>
<evidence type="ECO:0000313" key="2">
    <source>
        <dbReference type="EMBL" id="BAL83510.1"/>
    </source>
</evidence>
<dbReference type="HOGENOM" id="CLU_1853845_0_0_9"/>
<evidence type="ECO:0000313" key="3">
    <source>
        <dbReference type="Proteomes" id="UP000007887"/>
    </source>
</evidence>
<organism evidence="2 3">
    <name type="scientific">Selenomonas ruminantium subsp. lactilytica (strain NBRC 103574 / TAM6421)</name>
    <dbReference type="NCBI Taxonomy" id="927704"/>
    <lineage>
        <taxon>Bacteria</taxon>
        <taxon>Bacillati</taxon>
        <taxon>Bacillota</taxon>
        <taxon>Negativicutes</taxon>
        <taxon>Selenomonadales</taxon>
        <taxon>Selenomonadaceae</taxon>
        <taxon>Selenomonas</taxon>
    </lineage>
</organism>
<keyword evidence="1" id="KW-0175">Coiled coil</keyword>
<dbReference type="Proteomes" id="UP000007887">
    <property type="component" value="Chromosome"/>
</dbReference>
<sequence length="138" mass="15955">MKTVYGWVNGTPVYSADEYVYACRGFGAIESDEELMAFAEKASNGWSDAGWKRTFASYYLSDYALAEPCRSLTRKEFGRLKELQAEVRKAEEEAEKAKEWKYVTTYYYADNSTEELWRNKFGEEKRVLVEGPHGDACY</sequence>
<feature type="coiled-coil region" evidence="1">
    <location>
        <begin position="73"/>
        <end position="100"/>
    </location>
</feature>
<evidence type="ECO:0000256" key="1">
    <source>
        <dbReference type="SAM" id="Coils"/>
    </source>
</evidence>